<evidence type="ECO:0000256" key="3">
    <source>
        <dbReference type="ARBA" id="ARBA00022737"/>
    </source>
</evidence>
<dbReference type="SUPFAM" id="SSF47576">
    <property type="entry name" value="Calponin-homology domain, CH-domain"/>
    <property type="match status" value="1"/>
</dbReference>
<proteinExistence type="predicted"/>
<dbReference type="AlphaFoldDB" id="A0A5N5TMU8"/>
<evidence type="ECO:0000313" key="8">
    <source>
        <dbReference type="EMBL" id="KAB7507503.1"/>
    </source>
</evidence>
<feature type="region of interest" description="Disordered" evidence="6">
    <location>
        <begin position="53"/>
        <end position="83"/>
    </location>
</feature>
<dbReference type="GO" id="GO:0007097">
    <property type="term" value="P:nuclear migration"/>
    <property type="evidence" value="ECO:0007669"/>
    <property type="project" value="TreeGrafter"/>
</dbReference>
<dbReference type="GO" id="GO:0005640">
    <property type="term" value="C:nuclear outer membrane"/>
    <property type="evidence" value="ECO:0007669"/>
    <property type="project" value="TreeGrafter"/>
</dbReference>
<keyword evidence="3" id="KW-0677">Repeat</keyword>
<evidence type="ECO:0000256" key="4">
    <source>
        <dbReference type="ARBA" id="ARBA00022989"/>
    </source>
</evidence>
<dbReference type="GO" id="GO:0005737">
    <property type="term" value="C:cytoplasm"/>
    <property type="evidence" value="ECO:0007669"/>
    <property type="project" value="TreeGrafter"/>
</dbReference>
<evidence type="ECO:0000313" key="9">
    <source>
        <dbReference type="Proteomes" id="UP000326759"/>
    </source>
</evidence>
<accession>A0A5N5TMU8</accession>
<evidence type="ECO:0000256" key="5">
    <source>
        <dbReference type="ARBA" id="ARBA00023136"/>
    </source>
</evidence>
<dbReference type="Pfam" id="PF00307">
    <property type="entry name" value="CH"/>
    <property type="match status" value="1"/>
</dbReference>
<feature type="region of interest" description="Disordered" evidence="6">
    <location>
        <begin position="1"/>
        <end position="30"/>
    </location>
</feature>
<feature type="non-terminal residue" evidence="8">
    <location>
        <position position="1"/>
    </location>
</feature>
<dbReference type="InterPro" id="IPR036872">
    <property type="entry name" value="CH_dom_sf"/>
</dbReference>
<comment type="subcellular location">
    <subcellularLocation>
        <location evidence="1">Membrane</location>
    </subcellularLocation>
</comment>
<dbReference type="InterPro" id="IPR052403">
    <property type="entry name" value="LINC-complex_assoc"/>
</dbReference>
<feature type="compositionally biased region" description="Basic and acidic residues" evidence="6">
    <location>
        <begin position="1"/>
        <end position="16"/>
    </location>
</feature>
<comment type="caution">
    <text evidence="8">The sequence shown here is derived from an EMBL/GenBank/DDBJ whole genome shotgun (WGS) entry which is preliminary data.</text>
</comment>
<dbReference type="PANTHER" id="PTHR47535">
    <property type="entry name" value="MUSCLE-SPECIFIC PROTEIN 300 KDA, ISOFORM G"/>
    <property type="match status" value="1"/>
</dbReference>
<dbReference type="OrthoDB" id="18740at2759"/>
<dbReference type="GO" id="GO:0034993">
    <property type="term" value="C:meiotic nuclear membrane microtubule tethering complex"/>
    <property type="evidence" value="ECO:0007669"/>
    <property type="project" value="TreeGrafter"/>
</dbReference>
<reference evidence="8 9" key="1">
    <citation type="journal article" date="2019" name="PLoS Biol.">
        <title>Sex chromosomes control vertical transmission of feminizing Wolbachia symbionts in an isopod.</title>
        <authorList>
            <person name="Becking T."/>
            <person name="Chebbi M.A."/>
            <person name="Giraud I."/>
            <person name="Moumen B."/>
            <person name="Laverre T."/>
            <person name="Caubet Y."/>
            <person name="Peccoud J."/>
            <person name="Gilbert C."/>
            <person name="Cordaux R."/>
        </authorList>
    </citation>
    <scope>NUCLEOTIDE SEQUENCE [LARGE SCALE GENOMIC DNA]</scope>
    <source>
        <strain evidence="8">ANa2</strain>
        <tissue evidence="8">Whole body excluding digestive tract and cuticle</tissue>
    </source>
</reference>
<dbReference type="InterPro" id="IPR001715">
    <property type="entry name" value="CH_dom"/>
</dbReference>
<keyword evidence="9" id="KW-1185">Reference proteome</keyword>
<protein>
    <submittedName>
        <fullName evidence="8">Calmin</fullName>
    </submittedName>
</protein>
<keyword evidence="2" id="KW-0812">Transmembrane</keyword>
<sequence>IRDIREYKDFDPKDISSSEGPSSITSTDEDEIVMVLIEENTRQLEKLGQLMEDHSWSGPSGRGESPFTGKSGGISRDRPSVTRRSAAAERWKMGAKKALLEWVRQIITKCINYIFLPKSMSNSTNKARLDLAFRLAERDLGIARLLDSEDVDVDKPDEKSLMTYVAQFLNKYPEPGISPVQFFRTILVLPNVKMSKEVKDL</sequence>
<evidence type="ECO:0000256" key="2">
    <source>
        <dbReference type="ARBA" id="ARBA00022692"/>
    </source>
</evidence>
<feature type="domain" description="Calponin-homology (CH)" evidence="7">
    <location>
        <begin position="99"/>
        <end position="173"/>
    </location>
</feature>
<dbReference type="Proteomes" id="UP000326759">
    <property type="component" value="Unassembled WGS sequence"/>
</dbReference>
<evidence type="ECO:0000256" key="1">
    <source>
        <dbReference type="ARBA" id="ARBA00004370"/>
    </source>
</evidence>
<evidence type="ECO:0000259" key="7">
    <source>
        <dbReference type="Pfam" id="PF00307"/>
    </source>
</evidence>
<dbReference type="GO" id="GO:0051015">
    <property type="term" value="F:actin filament binding"/>
    <property type="evidence" value="ECO:0007669"/>
    <property type="project" value="TreeGrafter"/>
</dbReference>
<dbReference type="Gene3D" id="1.10.418.10">
    <property type="entry name" value="Calponin-like domain"/>
    <property type="match status" value="1"/>
</dbReference>
<keyword evidence="4" id="KW-1133">Transmembrane helix</keyword>
<keyword evidence="5" id="KW-0472">Membrane</keyword>
<organism evidence="8 9">
    <name type="scientific">Armadillidium nasatum</name>
    <dbReference type="NCBI Taxonomy" id="96803"/>
    <lineage>
        <taxon>Eukaryota</taxon>
        <taxon>Metazoa</taxon>
        <taxon>Ecdysozoa</taxon>
        <taxon>Arthropoda</taxon>
        <taxon>Crustacea</taxon>
        <taxon>Multicrustacea</taxon>
        <taxon>Malacostraca</taxon>
        <taxon>Eumalacostraca</taxon>
        <taxon>Peracarida</taxon>
        <taxon>Isopoda</taxon>
        <taxon>Oniscidea</taxon>
        <taxon>Crinocheta</taxon>
        <taxon>Armadillidiidae</taxon>
        <taxon>Armadillidium</taxon>
    </lineage>
</organism>
<feature type="compositionally biased region" description="Low complexity" evidence="6">
    <location>
        <begin position="17"/>
        <end position="26"/>
    </location>
</feature>
<dbReference type="PANTHER" id="PTHR47535:SF1">
    <property type="entry name" value="NESPRIN-1"/>
    <property type="match status" value="1"/>
</dbReference>
<dbReference type="EMBL" id="SEYY01000312">
    <property type="protein sequence ID" value="KAB7507503.1"/>
    <property type="molecule type" value="Genomic_DNA"/>
</dbReference>
<gene>
    <name evidence="8" type="primary">CLMN</name>
    <name evidence="8" type="ORF">Anas_01386</name>
</gene>
<name>A0A5N5TMU8_9CRUS</name>
<evidence type="ECO:0000256" key="6">
    <source>
        <dbReference type="SAM" id="MobiDB-lite"/>
    </source>
</evidence>